<dbReference type="GO" id="GO:0016757">
    <property type="term" value="F:glycosyltransferase activity"/>
    <property type="evidence" value="ECO:0007669"/>
    <property type="project" value="UniProtKB-KW"/>
</dbReference>
<keyword evidence="3" id="KW-0808">Transferase</keyword>
<dbReference type="Pfam" id="PF00534">
    <property type="entry name" value="Glycos_transf_1"/>
    <property type="match status" value="1"/>
</dbReference>
<organism evidence="3 4">
    <name type="scientific">Psychrobacter faecalis</name>
    <dbReference type="NCBI Taxonomy" id="180588"/>
    <lineage>
        <taxon>Bacteria</taxon>
        <taxon>Pseudomonadati</taxon>
        <taxon>Pseudomonadota</taxon>
        <taxon>Gammaproteobacteria</taxon>
        <taxon>Moraxellales</taxon>
        <taxon>Moraxellaceae</taxon>
        <taxon>Psychrobacter</taxon>
    </lineage>
</organism>
<name>A0ABT9HEV4_9GAMM</name>
<evidence type="ECO:0000259" key="2">
    <source>
        <dbReference type="Pfam" id="PF13439"/>
    </source>
</evidence>
<comment type="caution">
    <text evidence="3">The sequence shown here is derived from an EMBL/GenBank/DDBJ whole genome shotgun (WGS) entry which is preliminary data.</text>
</comment>
<accession>A0ABT9HEV4</accession>
<keyword evidence="3" id="KW-0328">Glycosyltransferase</keyword>
<dbReference type="CDD" id="cd03811">
    <property type="entry name" value="GT4_GT28_WabH-like"/>
    <property type="match status" value="1"/>
</dbReference>
<feature type="domain" description="Glycosyltransferase subfamily 4-like N-terminal" evidence="2">
    <location>
        <begin position="22"/>
        <end position="183"/>
    </location>
</feature>
<evidence type="ECO:0000313" key="3">
    <source>
        <dbReference type="EMBL" id="MDP4544297.1"/>
    </source>
</evidence>
<dbReference type="RefSeq" id="WP_227515021.1">
    <property type="nucleotide sequence ID" value="NZ_DAMDIC010000009.1"/>
</dbReference>
<dbReference type="EMBL" id="JAVAJI010000005">
    <property type="protein sequence ID" value="MDP4544297.1"/>
    <property type="molecule type" value="Genomic_DNA"/>
</dbReference>
<protein>
    <submittedName>
        <fullName evidence="3">Glycosyltransferase</fullName>
        <ecNumber evidence="3">2.4.-.-</ecNumber>
    </submittedName>
</protein>
<dbReference type="PANTHER" id="PTHR12526">
    <property type="entry name" value="GLYCOSYLTRANSFERASE"/>
    <property type="match status" value="1"/>
</dbReference>
<proteinExistence type="predicted"/>
<dbReference type="InterPro" id="IPR028098">
    <property type="entry name" value="Glyco_trans_4-like_N"/>
</dbReference>
<feature type="domain" description="Glycosyl transferase family 1" evidence="1">
    <location>
        <begin position="192"/>
        <end position="335"/>
    </location>
</feature>
<dbReference type="Proteomes" id="UP001228171">
    <property type="component" value="Unassembled WGS sequence"/>
</dbReference>
<dbReference type="InterPro" id="IPR001296">
    <property type="entry name" value="Glyco_trans_1"/>
</dbReference>
<gene>
    <name evidence="3" type="ORF">Q8P09_04295</name>
</gene>
<dbReference type="EC" id="2.4.-.-" evidence="3"/>
<dbReference type="Gene3D" id="3.40.50.2000">
    <property type="entry name" value="Glycogen Phosphorylase B"/>
    <property type="match status" value="2"/>
</dbReference>
<evidence type="ECO:0000259" key="1">
    <source>
        <dbReference type="Pfam" id="PF00534"/>
    </source>
</evidence>
<sequence length="368" mass="41603">MRAMASQKDKIVLSINSLQGAGAERFVLTIGAAFHQLGFDVHVLRFNAKVEFTLDENLTYHLIDYERYRWLPKGKIRYSVIAKKVDNYILKNIGQPTLLLSNLERSDSIFCYSKLPNIIYVIHNTLSLYYKFNETDSDNLKLTLRDRYSKHPCVCVSEGVKEDFVRYFGESIPVTAIHNPIDRDGIQNLAEAFIPEYQNYIIHVGSFKEAKRHDILLKAYAQTDQSLPLLLAGQGKLKSEIEQLIIDLDLSDKVVLLGFCENVFPYIKHARFQILTSNWEGCPLVVAEGLAVGTPIISTDCKSGPKEMLPKKNLMPTDDITLISEKLNQAMKDSQQFSAPFNEALLPIPIAKKYLAFAESCAKQTSMG</sequence>
<dbReference type="Pfam" id="PF13439">
    <property type="entry name" value="Glyco_transf_4"/>
    <property type="match status" value="1"/>
</dbReference>
<reference evidence="3 4" key="1">
    <citation type="submission" date="2023-08" db="EMBL/GenBank/DDBJ databases">
        <authorList>
            <person name="Kumar R."/>
        </authorList>
    </citation>
    <scope>NUCLEOTIDE SEQUENCE [LARGE SCALE GENOMIC DNA]</scope>
    <source>
        <strain evidence="3 4">LUR13</strain>
    </source>
</reference>
<keyword evidence="4" id="KW-1185">Reference proteome</keyword>
<dbReference type="SUPFAM" id="SSF53756">
    <property type="entry name" value="UDP-Glycosyltransferase/glycogen phosphorylase"/>
    <property type="match status" value="1"/>
</dbReference>
<evidence type="ECO:0000313" key="4">
    <source>
        <dbReference type="Proteomes" id="UP001228171"/>
    </source>
</evidence>